<sequence length="432" mass="49535">MKKAITLILVVLSIQNLVAQRIVFPNQNAINPYLDDPSYLAANGRYNMTGIIQASDTNTSQYLNAQLAPFDNFAFGLDYSNHSYQSYRYIQLFLNTRFKFNLGSEFHTLNIGASVGLERLNEKLSAKDNNFKSVYKLGLHYTNFNLKIGGFLTTYPIQNYLSLAPTTPLTSSNGYSGYLSYRIRVSDNFRITPSAKYHAYNELNIIEGVANLNFKGNYEMALSYKNDYSINAAISARLFKYFRISYSFENAIGAQNFNQVHSVGLSVDLTPKEQEIPEWLANVKRNREKLGRPKRKKEPKQEIVETTPIEEPEIIIKTETIEPTPEIATEVVVNEIPVMSEETPPDVINGNLKPGYYVILGSFVDELNANKEIERLKQKGIYARTGRKKGEEKFNYIYIDRYNLEEKETAIQRTFNKQKETGFEKVWLLRIK</sequence>
<evidence type="ECO:0000256" key="1">
    <source>
        <dbReference type="SAM" id="SignalP"/>
    </source>
</evidence>
<name>A0A0D7W272_9FLAO</name>
<dbReference type="RefSeq" id="WP_044633756.1">
    <property type="nucleotide sequence ID" value="NZ_JTDW01000015.1"/>
</dbReference>
<dbReference type="PATRIC" id="fig|1435349.4.peg.985"/>
<feature type="chain" id="PRO_5002325169" description="SPOR domain-containing protein" evidence="1">
    <location>
        <begin position="20"/>
        <end position="432"/>
    </location>
</feature>
<dbReference type="InterPro" id="IPR007730">
    <property type="entry name" value="SPOR-like_dom"/>
</dbReference>
<comment type="caution">
    <text evidence="3">The sequence shown here is derived from an EMBL/GenBank/DDBJ whole genome shotgun (WGS) entry which is preliminary data.</text>
</comment>
<evidence type="ECO:0000313" key="4">
    <source>
        <dbReference type="Proteomes" id="UP000032578"/>
    </source>
</evidence>
<keyword evidence="4" id="KW-1185">Reference proteome</keyword>
<dbReference type="Proteomes" id="UP000032578">
    <property type="component" value="Unassembled WGS sequence"/>
</dbReference>
<dbReference type="AlphaFoldDB" id="A0A0D7W272"/>
<keyword evidence="1" id="KW-0732">Signal</keyword>
<accession>A0A0D7W272</accession>
<proteinExistence type="predicted"/>
<evidence type="ECO:0000313" key="3">
    <source>
        <dbReference type="EMBL" id="KJD33191.1"/>
    </source>
</evidence>
<gene>
    <name evidence="3" type="ORF">PW52_14800</name>
</gene>
<dbReference type="EMBL" id="JTDW01000015">
    <property type="protein sequence ID" value="KJD33191.1"/>
    <property type="molecule type" value="Genomic_DNA"/>
</dbReference>
<reference evidence="3 4" key="1">
    <citation type="submission" date="2014-11" db="EMBL/GenBank/DDBJ databases">
        <title>Tamlana sedimentorum sp. nov., isolated from shallow sand sediments of the Sea of Japan.</title>
        <authorList>
            <person name="Romanenko L.A."/>
        </authorList>
    </citation>
    <scope>NUCLEOTIDE SEQUENCE [LARGE SCALE GENOMIC DNA]</scope>
    <source>
        <strain evidence="3 4">JCM 19808</strain>
    </source>
</reference>
<protein>
    <recommendedName>
        <fullName evidence="2">SPOR domain-containing protein</fullName>
    </recommendedName>
</protein>
<dbReference type="STRING" id="1435349.PW52_14800"/>
<feature type="signal peptide" evidence="1">
    <location>
        <begin position="1"/>
        <end position="19"/>
    </location>
</feature>
<feature type="domain" description="SPOR" evidence="2">
    <location>
        <begin position="350"/>
        <end position="430"/>
    </location>
</feature>
<dbReference type="SUPFAM" id="SSF56935">
    <property type="entry name" value="Porins"/>
    <property type="match status" value="1"/>
</dbReference>
<dbReference type="GO" id="GO:0042834">
    <property type="term" value="F:peptidoglycan binding"/>
    <property type="evidence" value="ECO:0007669"/>
    <property type="project" value="InterPro"/>
</dbReference>
<dbReference type="OrthoDB" id="1410794at2"/>
<dbReference type="PROSITE" id="PS51724">
    <property type="entry name" value="SPOR"/>
    <property type="match status" value="1"/>
</dbReference>
<organism evidence="3 4">
    <name type="scientific">Neotamlana sedimentorum</name>
    <dbReference type="NCBI Taxonomy" id="1435349"/>
    <lineage>
        <taxon>Bacteria</taxon>
        <taxon>Pseudomonadati</taxon>
        <taxon>Bacteroidota</taxon>
        <taxon>Flavobacteriia</taxon>
        <taxon>Flavobacteriales</taxon>
        <taxon>Flavobacteriaceae</taxon>
        <taxon>Neotamlana</taxon>
    </lineage>
</organism>
<evidence type="ECO:0000259" key="2">
    <source>
        <dbReference type="PROSITE" id="PS51724"/>
    </source>
</evidence>
<dbReference type="Pfam" id="PF05036">
    <property type="entry name" value="SPOR"/>
    <property type="match status" value="1"/>
</dbReference>